<gene>
    <name evidence="1" type="ORF">SAMN04488700_2106</name>
</gene>
<dbReference type="OrthoDB" id="2156638at2"/>
<dbReference type="STRING" id="1073423.SAMN04488700_2106"/>
<proteinExistence type="predicted"/>
<dbReference type="EMBL" id="FXBJ01000002">
    <property type="protein sequence ID" value="SMH38208.1"/>
    <property type="molecule type" value="Genomic_DNA"/>
</dbReference>
<accession>A0A1X7NK57</accession>
<sequence>MSLETVEYVKKAEEKAAKLELDSISEIKSIKAEVQVVIEGNKKKLSSELKDYEDIQQKEYDEKITSIKEEINKVITVEVEKMKQSVQMNKKNVVNDIVKEVVNRYGNS</sequence>
<evidence type="ECO:0000313" key="1">
    <source>
        <dbReference type="EMBL" id="SMH38208.1"/>
    </source>
</evidence>
<organism evidence="1 2">
    <name type="scientific">Carnobacterium iners</name>
    <dbReference type="NCBI Taxonomy" id="1073423"/>
    <lineage>
        <taxon>Bacteria</taxon>
        <taxon>Bacillati</taxon>
        <taxon>Bacillota</taxon>
        <taxon>Bacilli</taxon>
        <taxon>Lactobacillales</taxon>
        <taxon>Carnobacteriaceae</taxon>
        <taxon>Carnobacterium</taxon>
    </lineage>
</organism>
<dbReference type="Proteomes" id="UP000193435">
    <property type="component" value="Unassembled WGS sequence"/>
</dbReference>
<reference evidence="1 2" key="1">
    <citation type="submission" date="2017-04" db="EMBL/GenBank/DDBJ databases">
        <authorList>
            <person name="Afonso C.L."/>
            <person name="Miller P.J."/>
            <person name="Scott M.A."/>
            <person name="Spackman E."/>
            <person name="Goraichik I."/>
            <person name="Dimitrov K.M."/>
            <person name="Suarez D.L."/>
            <person name="Swayne D.E."/>
        </authorList>
    </citation>
    <scope>NUCLEOTIDE SEQUENCE [LARGE SCALE GENOMIC DNA]</scope>
    <source>
        <strain evidence="1 2">LMG26642</strain>
    </source>
</reference>
<name>A0A1X7NK57_9LACT</name>
<keyword evidence="2" id="KW-1185">Reference proteome</keyword>
<evidence type="ECO:0000313" key="2">
    <source>
        <dbReference type="Proteomes" id="UP000193435"/>
    </source>
</evidence>
<protein>
    <submittedName>
        <fullName evidence="1">Uncharacterized protein</fullName>
    </submittedName>
</protein>
<dbReference type="RefSeq" id="WP_085560146.1">
    <property type="nucleotide sequence ID" value="NZ_FOAH01000013.1"/>
</dbReference>
<dbReference type="AlphaFoldDB" id="A0A1X7NK57"/>